<dbReference type="PROSITE" id="PS51292">
    <property type="entry name" value="ZF_RING_CH"/>
    <property type="match status" value="1"/>
</dbReference>
<organism evidence="5 6">
    <name type="scientific">Apostasia shenzhenica</name>
    <dbReference type="NCBI Taxonomy" id="1088818"/>
    <lineage>
        <taxon>Eukaryota</taxon>
        <taxon>Viridiplantae</taxon>
        <taxon>Streptophyta</taxon>
        <taxon>Embryophyta</taxon>
        <taxon>Tracheophyta</taxon>
        <taxon>Spermatophyta</taxon>
        <taxon>Magnoliopsida</taxon>
        <taxon>Liliopsida</taxon>
        <taxon>Asparagales</taxon>
        <taxon>Orchidaceae</taxon>
        <taxon>Apostasioideae</taxon>
        <taxon>Apostasia</taxon>
    </lineage>
</organism>
<dbReference type="EMBL" id="KZ454427">
    <property type="protein sequence ID" value="PKA46097.1"/>
    <property type="molecule type" value="Genomic_DNA"/>
</dbReference>
<dbReference type="Proteomes" id="UP000236161">
    <property type="component" value="Unassembled WGS sequence"/>
</dbReference>
<dbReference type="PANTHER" id="PTHR46214">
    <property type="entry name" value="ZINC FINGER, RING-CH-TYPE"/>
    <property type="match status" value="1"/>
</dbReference>
<feature type="domain" description="RING-CH-type" evidence="4">
    <location>
        <begin position="16"/>
        <end position="96"/>
    </location>
</feature>
<evidence type="ECO:0000259" key="4">
    <source>
        <dbReference type="PROSITE" id="PS51292"/>
    </source>
</evidence>
<reference evidence="5 6" key="1">
    <citation type="journal article" date="2017" name="Nature">
        <title>The Apostasia genome and the evolution of orchids.</title>
        <authorList>
            <person name="Zhang G.Q."/>
            <person name="Liu K.W."/>
            <person name="Li Z."/>
            <person name="Lohaus R."/>
            <person name="Hsiao Y.Y."/>
            <person name="Niu S.C."/>
            <person name="Wang J.Y."/>
            <person name="Lin Y.C."/>
            <person name="Xu Q."/>
            <person name="Chen L.J."/>
            <person name="Yoshida K."/>
            <person name="Fujiwara S."/>
            <person name="Wang Z.W."/>
            <person name="Zhang Y.Q."/>
            <person name="Mitsuda N."/>
            <person name="Wang M."/>
            <person name="Liu G.H."/>
            <person name="Pecoraro L."/>
            <person name="Huang H.X."/>
            <person name="Xiao X.J."/>
            <person name="Lin M."/>
            <person name="Wu X.Y."/>
            <person name="Wu W.L."/>
            <person name="Chen Y.Y."/>
            <person name="Chang S.B."/>
            <person name="Sakamoto S."/>
            <person name="Ohme-Takagi M."/>
            <person name="Yagi M."/>
            <person name="Zeng S.J."/>
            <person name="Shen C.Y."/>
            <person name="Yeh C.M."/>
            <person name="Luo Y.B."/>
            <person name="Tsai W.C."/>
            <person name="Van de Peer Y."/>
            <person name="Liu Z.J."/>
        </authorList>
    </citation>
    <scope>NUCLEOTIDE SEQUENCE [LARGE SCALE GENOMIC DNA]</scope>
    <source>
        <strain evidence="6">cv. Shenzhen</strain>
        <tissue evidence="5">Stem</tissue>
    </source>
</reference>
<evidence type="ECO:0000313" key="5">
    <source>
        <dbReference type="EMBL" id="PKA46097.1"/>
    </source>
</evidence>
<keyword evidence="1" id="KW-0479">Metal-binding</keyword>
<dbReference type="AlphaFoldDB" id="A0A2H9ZS28"/>
<dbReference type="InterPro" id="IPR013083">
    <property type="entry name" value="Znf_RING/FYVE/PHD"/>
</dbReference>
<proteinExistence type="predicted"/>
<accession>A0A2H9ZS28</accession>
<evidence type="ECO:0000313" key="6">
    <source>
        <dbReference type="Proteomes" id="UP000236161"/>
    </source>
</evidence>
<protein>
    <recommendedName>
        <fullName evidence="4">RING-CH-type domain-containing protein</fullName>
    </recommendedName>
</protein>
<dbReference type="SMART" id="SM00744">
    <property type="entry name" value="RINGv"/>
    <property type="match status" value="1"/>
</dbReference>
<keyword evidence="6" id="KW-1185">Reference proteome</keyword>
<evidence type="ECO:0000256" key="2">
    <source>
        <dbReference type="ARBA" id="ARBA00022771"/>
    </source>
</evidence>
<name>A0A2H9ZS28_9ASPA</name>
<keyword evidence="2" id="KW-0863">Zinc-finger</keyword>
<dbReference type="Pfam" id="PF12906">
    <property type="entry name" value="RINGv"/>
    <property type="match status" value="1"/>
</dbReference>
<dbReference type="SUPFAM" id="SSF57850">
    <property type="entry name" value="RING/U-box"/>
    <property type="match status" value="1"/>
</dbReference>
<dbReference type="STRING" id="1088818.A0A2H9ZS28"/>
<dbReference type="PANTHER" id="PTHR46214:SF30">
    <property type="entry name" value="OS01G0850200 PROTEIN"/>
    <property type="match status" value="1"/>
</dbReference>
<dbReference type="InterPro" id="IPR011016">
    <property type="entry name" value="Znf_RING-CH"/>
</dbReference>
<evidence type="ECO:0000256" key="1">
    <source>
        <dbReference type="ARBA" id="ARBA00022723"/>
    </source>
</evidence>
<keyword evidence="3" id="KW-0862">Zinc</keyword>
<dbReference type="OrthoDB" id="1912066at2759"/>
<dbReference type="GO" id="GO:0008270">
    <property type="term" value="F:zinc ion binding"/>
    <property type="evidence" value="ECO:0007669"/>
    <property type="project" value="UniProtKB-KW"/>
</dbReference>
<sequence length="155" mass="16606">MGSVDLENGVSEVEATPDKSERDCRICHLSLEIQTQESGVPFVLGCSCKDDLAAAHKKCAETWFKIKGNKSNACNEAESSGVCSTSEICGSAVENVAVAVQAGSTETETADGNRNDAVEASTTDGRRRHFWQGGHRFINALLACVVIKKDKNDKI</sequence>
<gene>
    <name evidence="5" type="ORF">AXF42_Ash015388</name>
</gene>
<dbReference type="Gene3D" id="3.30.40.10">
    <property type="entry name" value="Zinc/RING finger domain, C3HC4 (zinc finger)"/>
    <property type="match status" value="1"/>
</dbReference>
<evidence type="ECO:0000256" key="3">
    <source>
        <dbReference type="ARBA" id="ARBA00022833"/>
    </source>
</evidence>